<organism evidence="2 3">
    <name type="scientific">Bacillus gaemokensis</name>
    <dbReference type="NCBI Taxonomy" id="574375"/>
    <lineage>
        <taxon>Bacteria</taxon>
        <taxon>Bacillati</taxon>
        <taxon>Bacillota</taxon>
        <taxon>Bacilli</taxon>
        <taxon>Bacillales</taxon>
        <taxon>Bacillaceae</taxon>
        <taxon>Bacillus</taxon>
        <taxon>Bacillus cereus group</taxon>
    </lineage>
</organism>
<keyword evidence="3" id="KW-1185">Reference proteome</keyword>
<protein>
    <recommendedName>
        <fullName evidence="1">VOC domain-containing protein</fullName>
    </recommendedName>
</protein>
<dbReference type="STRING" id="574375.AZF08_14205"/>
<dbReference type="Pfam" id="PF00903">
    <property type="entry name" value="Glyoxalase"/>
    <property type="match status" value="1"/>
</dbReference>
<dbReference type="RefSeq" id="WP_033677626.1">
    <property type="nucleotide sequence ID" value="NZ_JOTM01000033.1"/>
</dbReference>
<dbReference type="eggNOG" id="COG0346">
    <property type="taxonomic scope" value="Bacteria"/>
</dbReference>
<accession>A0A073K791</accession>
<dbReference type="PROSITE" id="PS51819">
    <property type="entry name" value="VOC"/>
    <property type="match status" value="1"/>
</dbReference>
<gene>
    <name evidence="2" type="ORF">BAGA_19780</name>
</gene>
<dbReference type="InterPro" id="IPR029068">
    <property type="entry name" value="Glyas_Bleomycin-R_OHBP_Dase"/>
</dbReference>
<dbReference type="InterPro" id="IPR037523">
    <property type="entry name" value="VOC_core"/>
</dbReference>
<dbReference type="SUPFAM" id="SSF54593">
    <property type="entry name" value="Glyoxalase/Bleomycin resistance protein/Dihydroxybiphenyl dioxygenase"/>
    <property type="match status" value="1"/>
</dbReference>
<feature type="domain" description="VOC" evidence="1">
    <location>
        <begin position="4"/>
        <end position="130"/>
    </location>
</feature>
<dbReference type="Proteomes" id="UP000027778">
    <property type="component" value="Unassembled WGS sequence"/>
</dbReference>
<dbReference type="InterPro" id="IPR004360">
    <property type="entry name" value="Glyas_Fos-R_dOase_dom"/>
</dbReference>
<evidence type="ECO:0000259" key="1">
    <source>
        <dbReference type="PROSITE" id="PS51819"/>
    </source>
</evidence>
<sequence>MIKGIYEAHLPVSELEQSIKFYERLGLELAAKGDKLAFFWIEKGKSWLGLWESDQVQIPYHVSIRHVAFQIDLEDMENAKKWLNERNVDVVDIFNFPPERQPLVLPNHPQAHAAIYFEDPDGNLLEFISPLRIDGKEKFEMMELNQWFKRTNQS</sequence>
<evidence type="ECO:0000313" key="2">
    <source>
        <dbReference type="EMBL" id="KEK22342.1"/>
    </source>
</evidence>
<dbReference type="AlphaFoldDB" id="A0A073K791"/>
<dbReference type="Gene3D" id="3.10.180.10">
    <property type="entry name" value="2,3-Dihydroxybiphenyl 1,2-Dioxygenase, domain 1"/>
    <property type="match status" value="1"/>
</dbReference>
<proteinExistence type="predicted"/>
<comment type="caution">
    <text evidence="2">The sequence shown here is derived from an EMBL/GenBank/DDBJ whole genome shotgun (WGS) entry which is preliminary data.</text>
</comment>
<reference evidence="2 3" key="1">
    <citation type="submission" date="2014-06" db="EMBL/GenBank/DDBJ databases">
        <title>Draft genome sequence of Bacillus gaemokensis JCM 15801 (MCCC 1A00707).</title>
        <authorList>
            <person name="Lai Q."/>
            <person name="Liu Y."/>
            <person name="Shao Z."/>
        </authorList>
    </citation>
    <scope>NUCLEOTIDE SEQUENCE [LARGE SCALE GENOMIC DNA]</scope>
    <source>
        <strain evidence="2 3">JCM 15801</strain>
    </source>
</reference>
<dbReference type="EMBL" id="JOTM01000033">
    <property type="protein sequence ID" value="KEK22342.1"/>
    <property type="molecule type" value="Genomic_DNA"/>
</dbReference>
<name>A0A073K791_9BACI</name>
<dbReference type="OrthoDB" id="375220at2"/>
<evidence type="ECO:0000313" key="3">
    <source>
        <dbReference type="Proteomes" id="UP000027778"/>
    </source>
</evidence>